<keyword evidence="3" id="KW-1185">Reference proteome</keyword>
<organism evidence="2 3">
    <name type="scientific">Nonomuraea guangzhouensis</name>
    <dbReference type="NCBI Taxonomy" id="1291555"/>
    <lineage>
        <taxon>Bacteria</taxon>
        <taxon>Bacillati</taxon>
        <taxon>Actinomycetota</taxon>
        <taxon>Actinomycetes</taxon>
        <taxon>Streptosporangiales</taxon>
        <taxon>Streptosporangiaceae</taxon>
        <taxon>Nonomuraea</taxon>
    </lineage>
</organism>
<name>A0ABW4G2Y1_9ACTN</name>
<evidence type="ECO:0000313" key="2">
    <source>
        <dbReference type="EMBL" id="MFD1536975.1"/>
    </source>
</evidence>
<keyword evidence="1" id="KW-0472">Membrane</keyword>
<dbReference type="EMBL" id="JBHUCM010000007">
    <property type="protein sequence ID" value="MFD1536975.1"/>
    <property type="molecule type" value="Genomic_DNA"/>
</dbReference>
<keyword evidence="1" id="KW-1133">Transmembrane helix</keyword>
<reference evidence="3" key="1">
    <citation type="journal article" date="2019" name="Int. J. Syst. Evol. Microbiol.">
        <title>The Global Catalogue of Microorganisms (GCM) 10K type strain sequencing project: providing services to taxonomists for standard genome sequencing and annotation.</title>
        <authorList>
            <consortium name="The Broad Institute Genomics Platform"/>
            <consortium name="The Broad Institute Genome Sequencing Center for Infectious Disease"/>
            <person name="Wu L."/>
            <person name="Ma J."/>
        </authorList>
    </citation>
    <scope>NUCLEOTIDE SEQUENCE [LARGE SCALE GENOMIC DNA]</scope>
    <source>
        <strain evidence="3">CGMCC 1.15399</strain>
    </source>
</reference>
<accession>A0ABW4G2Y1</accession>
<sequence length="377" mass="41335">MSDDISTYRSHRPARRWLFTMAAVTVMTAVVTPVAATAAQSSCEAPPRSSPDYNDFVLTYKSACATKKNYDRTFEDVTASVLVDQRNRLAVTTSTALAGAIASVKVNNKEFISSGGHGAAFQYAFHAWQEGEAATECYNPTQAGTRLDDVGQPPPYHGPSTSALYTMAGSGSSIRTAGRPAMFVTLADTKPGWGNCRSADHQDERVPFTMGLSPYWLQTEIELAPDHDAPALENVFRAAATITSDDERHDHFSGVLVAYLQSDFTKVFSYSPDTGRLSPKPVDSHTSKDPMVRCTDDGAYCLGMYVKPEVLGDKAYYYTMTRPPMDYNGYFGENTIQVTSPSGAMDKGDKVNYETYVVVGDKSRVEQTMTQLHRAFR</sequence>
<dbReference type="RefSeq" id="WP_219527917.1">
    <property type="nucleotide sequence ID" value="NZ_JAHKRM010000003.1"/>
</dbReference>
<dbReference type="Proteomes" id="UP001597097">
    <property type="component" value="Unassembled WGS sequence"/>
</dbReference>
<comment type="caution">
    <text evidence="2">The sequence shown here is derived from an EMBL/GenBank/DDBJ whole genome shotgun (WGS) entry which is preliminary data.</text>
</comment>
<proteinExistence type="predicted"/>
<keyword evidence="1" id="KW-0812">Transmembrane</keyword>
<evidence type="ECO:0000256" key="1">
    <source>
        <dbReference type="SAM" id="Phobius"/>
    </source>
</evidence>
<gene>
    <name evidence="2" type="ORF">ACFSJ0_08020</name>
</gene>
<evidence type="ECO:0000313" key="3">
    <source>
        <dbReference type="Proteomes" id="UP001597097"/>
    </source>
</evidence>
<protein>
    <submittedName>
        <fullName evidence="2">Uncharacterized protein</fullName>
    </submittedName>
</protein>
<feature type="transmembrane region" description="Helical" evidence="1">
    <location>
        <begin position="17"/>
        <end position="39"/>
    </location>
</feature>